<sequence>MKENINFFFGLYNYIIFFINNIMNNSDKKDIQRLIIPKHLKITVQSPSNKDHIIDKMEKGYVSKTKSYIAIWK</sequence>
<evidence type="ECO:0000256" key="1">
    <source>
        <dbReference type="SAM" id="Phobius"/>
    </source>
</evidence>
<keyword evidence="1" id="KW-0812">Transmembrane</keyword>
<reference evidence="2" key="1">
    <citation type="journal article" date="2020" name="Nature">
        <title>Giant virus diversity and host interactions through global metagenomics.</title>
        <authorList>
            <person name="Schulz F."/>
            <person name="Roux S."/>
            <person name="Paez-Espino D."/>
            <person name="Jungbluth S."/>
            <person name="Walsh D.A."/>
            <person name="Denef V.J."/>
            <person name="McMahon K.D."/>
            <person name="Konstantinidis K.T."/>
            <person name="Eloe-Fadrosh E.A."/>
            <person name="Kyrpides N.C."/>
            <person name="Woyke T."/>
        </authorList>
    </citation>
    <scope>NUCLEOTIDE SEQUENCE</scope>
    <source>
        <strain evidence="2">GVMAG-S-ERX556022-25</strain>
    </source>
</reference>
<feature type="transmembrane region" description="Helical" evidence="1">
    <location>
        <begin position="6"/>
        <end position="23"/>
    </location>
</feature>
<protein>
    <submittedName>
        <fullName evidence="2">Uncharacterized protein</fullName>
    </submittedName>
</protein>
<name>A0A6C0AZF9_9ZZZZ</name>
<proteinExistence type="predicted"/>
<dbReference type="EMBL" id="MN738810">
    <property type="protein sequence ID" value="QHS84651.1"/>
    <property type="molecule type" value="Genomic_DNA"/>
</dbReference>
<keyword evidence="1" id="KW-0472">Membrane</keyword>
<accession>A0A6C0AZF9</accession>
<keyword evidence="1" id="KW-1133">Transmembrane helix</keyword>
<evidence type="ECO:0000313" key="2">
    <source>
        <dbReference type="EMBL" id="QHS84651.1"/>
    </source>
</evidence>
<dbReference type="AlphaFoldDB" id="A0A6C0AZF9"/>
<organism evidence="2">
    <name type="scientific">viral metagenome</name>
    <dbReference type="NCBI Taxonomy" id="1070528"/>
    <lineage>
        <taxon>unclassified sequences</taxon>
        <taxon>metagenomes</taxon>
        <taxon>organismal metagenomes</taxon>
    </lineage>
</organism>